<protein>
    <recommendedName>
        <fullName evidence="14">Phospholipid/glycerol acyltransferase domain-containing protein</fullName>
    </recommendedName>
</protein>
<evidence type="ECO:0000256" key="7">
    <source>
        <dbReference type="ARBA" id="ARBA00022989"/>
    </source>
</evidence>
<comment type="subcellular location">
    <subcellularLocation>
        <location evidence="1">Membrane</location>
    </subcellularLocation>
</comment>
<reference evidence="15 16" key="2">
    <citation type="journal article" date="2013" name="Genome Biol. Evol.">
        <title>Genome sequencing of Giardia lamblia genotypes A2 and B isolates (DH and GS) and comparative analysis with the genomes of genotypes A1 and E (WB and Pig).</title>
        <authorList>
            <person name="Adam R.D."/>
            <person name="Dahlstrom E.W."/>
            <person name="Martens C.A."/>
            <person name="Bruno D.P."/>
            <person name="Barbian K.D."/>
            <person name="Ricklefs S.M."/>
            <person name="Hernandez M.M."/>
            <person name="Narla N.P."/>
            <person name="Patel R.B."/>
            <person name="Porcella S.F."/>
            <person name="Nash T.E."/>
        </authorList>
    </citation>
    <scope>NUCLEOTIDE SEQUENCE [LARGE SCALE GENOMIC DNA]</scope>
    <source>
        <strain evidence="15 16">DH</strain>
    </source>
</reference>
<dbReference type="VEuPathDB" id="GiardiaDB:DHA2_15987"/>
<keyword evidence="6 13" id="KW-0812">Transmembrane</keyword>
<evidence type="ECO:0000256" key="11">
    <source>
        <dbReference type="ARBA" id="ARBA00023264"/>
    </source>
</evidence>
<keyword evidence="4" id="KW-0444">Lipid biosynthesis</keyword>
<evidence type="ECO:0000256" key="6">
    <source>
        <dbReference type="ARBA" id="ARBA00022692"/>
    </source>
</evidence>
<dbReference type="VEuPathDB" id="GiardiaDB:GL50803_0015987"/>
<dbReference type="GO" id="GO:0008374">
    <property type="term" value="F:O-acyltransferase activity"/>
    <property type="evidence" value="ECO:0007669"/>
    <property type="project" value="InterPro"/>
</dbReference>
<proteinExistence type="inferred from homology"/>
<dbReference type="Pfam" id="PF01553">
    <property type="entry name" value="Acyltransferase"/>
    <property type="match status" value="1"/>
</dbReference>
<evidence type="ECO:0000256" key="2">
    <source>
        <dbReference type="ARBA" id="ARBA00005189"/>
    </source>
</evidence>
<evidence type="ECO:0000256" key="1">
    <source>
        <dbReference type="ARBA" id="ARBA00004370"/>
    </source>
</evidence>
<dbReference type="CDD" id="cd07991">
    <property type="entry name" value="LPLAT_LPCAT1-like"/>
    <property type="match status" value="1"/>
</dbReference>
<dbReference type="PANTHER" id="PTHR23063">
    <property type="entry name" value="PHOSPHOLIPID ACYLTRANSFERASE"/>
    <property type="match status" value="1"/>
</dbReference>
<evidence type="ECO:0000256" key="9">
    <source>
        <dbReference type="ARBA" id="ARBA00023136"/>
    </source>
</evidence>
<dbReference type="Proteomes" id="UP000018320">
    <property type="component" value="Unassembled WGS sequence"/>
</dbReference>
<evidence type="ECO:0000259" key="14">
    <source>
        <dbReference type="SMART" id="SM00563"/>
    </source>
</evidence>
<keyword evidence="5" id="KW-0808">Transferase</keyword>
<dbReference type="GO" id="GO:0016020">
    <property type="term" value="C:membrane"/>
    <property type="evidence" value="ECO:0007669"/>
    <property type="project" value="UniProtKB-SubCell"/>
</dbReference>
<dbReference type="InterPro" id="IPR002123">
    <property type="entry name" value="Plipid/glycerol_acylTrfase"/>
</dbReference>
<feature type="transmembrane region" description="Helical" evidence="13">
    <location>
        <begin position="45"/>
        <end position="75"/>
    </location>
</feature>
<sequence>MQKGYANYLAPCSSVFDPRMDTPSKELKGLHAFVPVRPQRTLRYYYLWSLQFIASPVLFPFRLLTMVLSFIIAFVSLRILTLKLDLTRPINPFRRTLIRAQTMFVTWLFVWSTGCRIIEKDVQNKPNSEVDHLLIYNHTTSLDGAILAMLGFTSHINKASIRNMPIFGLVELSNQGLFVDRNDPDSKKKIQKAIQERTLLASGPLGLPREWPLVAGAPEGTTTNGTVLITFKRGLFVPGKPVHACHITYDRRILDVSDAHQNMVVAILKMMLCFRTTCTVRYLPRYVPTTEESKDPDLYAENVRYYFHVQSGLPLLNMTGADKQYYRRQLDDVSRCSTIVRDQYPDCRSGSGHYVAG</sequence>
<evidence type="ECO:0000256" key="12">
    <source>
        <dbReference type="ARBA" id="ARBA00023315"/>
    </source>
</evidence>
<organism evidence="15 16">
    <name type="scientific">Giardia intestinalis</name>
    <name type="common">Giardia lamblia</name>
    <dbReference type="NCBI Taxonomy" id="5741"/>
    <lineage>
        <taxon>Eukaryota</taxon>
        <taxon>Metamonada</taxon>
        <taxon>Diplomonadida</taxon>
        <taxon>Hexamitidae</taxon>
        <taxon>Giardiinae</taxon>
        <taxon>Giardia</taxon>
    </lineage>
</organism>
<dbReference type="EMBL" id="AHGT01000062">
    <property type="protein sequence ID" value="ESU35942.1"/>
    <property type="molecule type" value="Genomic_DNA"/>
</dbReference>
<comment type="caution">
    <text evidence="15">The sequence shown here is derived from an EMBL/GenBank/DDBJ whole genome shotgun (WGS) entry which is preliminary data.</text>
</comment>
<dbReference type="VEuPathDB" id="GiardiaDB:GL50581_162"/>
<dbReference type="SMART" id="SM00563">
    <property type="entry name" value="PlsC"/>
    <property type="match status" value="1"/>
</dbReference>
<dbReference type="PANTHER" id="PTHR23063:SF52">
    <property type="entry name" value="LYSOPHOSPHATIDYLCHOLINE ACYLTRANSFERASE"/>
    <property type="match status" value="1"/>
</dbReference>
<evidence type="ECO:0000256" key="4">
    <source>
        <dbReference type="ARBA" id="ARBA00022516"/>
    </source>
</evidence>
<gene>
    <name evidence="15" type="ORF">DHA2_15987</name>
</gene>
<evidence type="ECO:0000256" key="8">
    <source>
        <dbReference type="ARBA" id="ARBA00023098"/>
    </source>
</evidence>
<accession>V6TBX9</accession>
<name>V6TBX9_GIAIN</name>
<feature type="domain" description="Phospholipid/glycerol acyltransferase" evidence="14">
    <location>
        <begin position="132"/>
        <end position="250"/>
    </location>
</feature>
<keyword evidence="12" id="KW-0012">Acyltransferase</keyword>
<evidence type="ECO:0000256" key="10">
    <source>
        <dbReference type="ARBA" id="ARBA00023209"/>
    </source>
</evidence>
<keyword evidence="10" id="KW-0594">Phospholipid biosynthesis</keyword>
<dbReference type="InterPro" id="IPR045252">
    <property type="entry name" value="LPCAT1-like"/>
</dbReference>
<evidence type="ECO:0000313" key="16">
    <source>
        <dbReference type="Proteomes" id="UP000018320"/>
    </source>
</evidence>
<evidence type="ECO:0000256" key="5">
    <source>
        <dbReference type="ARBA" id="ARBA00022679"/>
    </source>
</evidence>
<keyword evidence="11" id="KW-1208">Phospholipid metabolism</keyword>
<keyword evidence="9 13" id="KW-0472">Membrane</keyword>
<evidence type="ECO:0000256" key="13">
    <source>
        <dbReference type="SAM" id="Phobius"/>
    </source>
</evidence>
<comment type="pathway">
    <text evidence="2">Lipid metabolism.</text>
</comment>
<keyword evidence="7 13" id="KW-1133">Transmembrane helix</keyword>
<reference evidence="16" key="1">
    <citation type="submission" date="2012-02" db="EMBL/GenBank/DDBJ databases">
        <title>Genome sequencing of Giardia lamblia Genotypes A2 and B isolates (DH and GS) and comparative analysis with the genomes of Genotypes A1 and E (WB and Pig).</title>
        <authorList>
            <person name="Adam R."/>
            <person name="Dahlstrom E."/>
            <person name="Martens C."/>
            <person name="Bruno D."/>
            <person name="Barbian K."/>
            <person name="Porcella S.F."/>
            <person name="Nash T."/>
        </authorList>
    </citation>
    <scope>NUCLEOTIDE SEQUENCE</scope>
    <source>
        <strain evidence="16">DH</strain>
    </source>
</reference>
<dbReference type="GO" id="GO:0008654">
    <property type="term" value="P:phospholipid biosynthetic process"/>
    <property type="evidence" value="ECO:0007669"/>
    <property type="project" value="UniProtKB-KW"/>
</dbReference>
<evidence type="ECO:0000313" key="15">
    <source>
        <dbReference type="EMBL" id="ESU35942.1"/>
    </source>
</evidence>
<dbReference type="SUPFAM" id="SSF69593">
    <property type="entry name" value="Glycerol-3-phosphate (1)-acyltransferase"/>
    <property type="match status" value="1"/>
</dbReference>
<evidence type="ECO:0000256" key="3">
    <source>
        <dbReference type="ARBA" id="ARBA00008655"/>
    </source>
</evidence>
<dbReference type="AlphaFoldDB" id="V6TBX9"/>
<keyword evidence="8" id="KW-0443">Lipid metabolism</keyword>
<comment type="similarity">
    <text evidence="3">Belongs to the 1-acyl-sn-glycerol-3-phosphate acyltransferase family.</text>
</comment>